<dbReference type="FunFam" id="3.40.50.300:FF:000218">
    <property type="entry name" value="Multidrug ABC transporter ATP-binding protein"/>
    <property type="match status" value="1"/>
</dbReference>
<evidence type="ECO:0000259" key="11">
    <source>
        <dbReference type="PROSITE" id="PS50990"/>
    </source>
</evidence>
<evidence type="ECO:0000313" key="12">
    <source>
        <dbReference type="EMBL" id="MPL89374.1"/>
    </source>
</evidence>
<keyword evidence="6 8" id="KW-1133">Transmembrane helix</keyword>
<dbReference type="GO" id="GO:0008233">
    <property type="term" value="F:peptidase activity"/>
    <property type="evidence" value="ECO:0007669"/>
    <property type="project" value="InterPro"/>
</dbReference>
<dbReference type="InterPro" id="IPR003439">
    <property type="entry name" value="ABC_transporter-like_ATP-bd"/>
</dbReference>
<dbReference type="InterPro" id="IPR036640">
    <property type="entry name" value="ABC1_TM_sf"/>
</dbReference>
<dbReference type="SUPFAM" id="SSF90123">
    <property type="entry name" value="ABC transporter transmembrane region"/>
    <property type="match status" value="1"/>
</dbReference>
<keyword evidence="5 12" id="KW-0067">ATP-binding</keyword>
<dbReference type="SMART" id="SM00382">
    <property type="entry name" value="AAA"/>
    <property type="match status" value="1"/>
</dbReference>
<dbReference type="Pfam" id="PF00664">
    <property type="entry name" value="ABC_membrane"/>
    <property type="match status" value="1"/>
</dbReference>
<evidence type="ECO:0000259" key="10">
    <source>
        <dbReference type="PROSITE" id="PS50929"/>
    </source>
</evidence>
<dbReference type="PROSITE" id="PS50990">
    <property type="entry name" value="PEPTIDASE_C39"/>
    <property type="match status" value="1"/>
</dbReference>
<accession>A0A644VDC1</accession>
<dbReference type="InterPro" id="IPR011527">
    <property type="entry name" value="ABC1_TM_dom"/>
</dbReference>
<dbReference type="InterPro" id="IPR017871">
    <property type="entry name" value="ABC_transporter-like_CS"/>
</dbReference>
<dbReference type="GO" id="GO:0016020">
    <property type="term" value="C:membrane"/>
    <property type="evidence" value="ECO:0007669"/>
    <property type="project" value="UniProtKB-SubCell"/>
</dbReference>
<dbReference type="GO" id="GO:0006508">
    <property type="term" value="P:proteolysis"/>
    <property type="evidence" value="ECO:0007669"/>
    <property type="project" value="InterPro"/>
</dbReference>
<dbReference type="CDD" id="cd02418">
    <property type="entry name" value="Peptidase_C39B"/>
    <property type="match status" value="1"/>
</dbReference>
<dbReference type="Pfam" id="PF00005">
    <property type="entry name" value="ABC_tran"/>
    <property type="match status" value="1"/>
</dbReference>
<dbReference type="PROSITE" id="PS50893">
    <property type="entry name" value="ABC_TRANSPORTER_2"/>
    <property type="match status" value="1"/>
</dbReference>
<feature type="transmembrane region" description="Helical" evidence="8">
    <location>
        <begin position="175"/>
        <end position="193"/>
    </location>
</feature>
<dbReference type="InterPro" id="IPR039421">
    <property type="entry name" value="Type_1_exporter"/>
</dbReference>
<dbReference type="GO" id="GO:0005524">
    <property type="term" value="F:ATP binding"/>
    <property type="evidence" value="ECO:0007669"/>
    <property type="project" value="UniProtKB-KW"/>
</dbReference>
<evidence type="ECO:0000256" key="4">
    <source>
        <dbReference type="ARBA" id="ARBA00022801"/>
    </source>
</evidence>
<evidence type="ECO:0000256" key="1">
    <source>
        <dbReference type="ARBA" id="ARBA00004141"/>
    </source>
</evidence>
<sequence length="733" mass="83431">MSKFPFYHQHDAMDCGPTCLRMIAAHYGRQYSLEGLREKSHFSREGVSLLGISEAAEKLGFRTVGVYVNFEELKKEAPLPCIVHWNQQHFVVVYDIREKNGKDIIYVADPGAGKLKYTKEEFCRCWLSTKSDGEDVGIALLLETTPEFFKKEGDRTKTSKGFSFLFSYLKPYKKLIFQLFLGLFFGSLLQLLLPFLTQSIVDFGISAQNIGYVYLVLIAQLVLVFSASTVEFIRGWILLHIGTRVNISVISDFLAKLMRLPMGYFDTKMTGDLLQRMGDHTRIQNYLTNSTLNILFGLFNIVIFTLILLFYNVTIFLIFLVGSLLYFFWVSLFMKKREALDHKNFAQQAANQSNVIQLITGMQEIKLNACEQQKRWEWERIQAKLFKLRIKGLALSQYQDSGAIFINQTKNIIITALVAKFVIDGNMSLGMMLSVQYILGQLNSPIDQLIHFYRESQDARLSIERLSEVYTKEDEDDDKPDQTHIIPDKQDIIIHDLTFAYDTTSAGKPVLKNINLHIPSGKQTAIVGMSGSGKTTLMKLLLGFYKPQQGHILLGSNSLSHYNMREWRKNCGVVMQEGYIFTDSIVRNIAPGDEEIDKDRLLSAVNTANIRPFIETLSSKYDTKIGSEGHALSQGQKQRILIARAIYKNPEFVFLDEATNALDTNNEKIIMDNLGRFFEGRTSIVIAHRLSTVKNADQIVVLDNGEIVETGTHESLTKKKGAYYHLVKNQLEL</sequence>
<dbReference type="InterPro" id="IPR005074">
    <property type="entry name" value="Peptidase_C39"/>
</dbReference>
<evidence type="ECO:0000256" key="3">
    <source>
        <dbReference type="ARBA" id="ARBA00022741"/>
    </source>
</evidence>
<proteinExistence type="predicted"/>
<dbReference type="EC" id="3.4.22.-" evidence="12"/>
<dbReference type="CDD" id="cd18571">
    <property type="entry name" value="ABC_6TM_peptidase_like"/>
    <property type="match status" value="1"/>
</dbReference>
<dbReference type="GO" id="GO:0015421">
    <property type="term" value="F:ABC-type oligopeptide transporter activity"/>
    <property type="evidence" value="ECO:0007669"/>
    <property type="project" value="TreeGrafter"/>
</dbReference>
<keyword evidence="3" id="KW-0547">Nucleotide-binding</keyword>
<feature type="transmembrane region" description="Helical" evidence="8">
    <location>
        <begin position="286"/>
        <end position="309"/>
    </location>
</feature>
<dbReference type="PANTHER" id="PTHR43394:SF1">
    <property type="entry name" value="ATP-BINDING CASSETTE SUB-FAMILY B MEMBER 10, MITOCHONDRIAL"/>
    <property type="match status" value="1"/>
</dbReference>
<name>A0A644VDC1_9ZZZZ</name>
<dbReference type="Pfam" id="PF03412">
    <property type="entry name" value="Peptidase_C39"/>
    <property type="match status" value="1"/>
</dbReference>
<comment type="caution">
    <text evidence="12">The sequence shown here is derived from an EMBL/GenBank/DDBJ whole genome shotgun (WGS) entry which is preliminary data.</text>
</comment>
<evidence type="ECO:0000256" key="8">
    <source>
        <dbReference type="SAM" id="Phobius"/>
    </source>
</evidence>
<evidence type="ECO:0000259" key="9">
    <source>
        <dbReference type="PROSITE" id="PS50893"/>
    </source>
</evidence>
<dbReference type="Gene3D" id="1.20.1560.10">
    <property type="entry name" value="ABC transporter type 1, transmembrane domain"/>
    <property type="match status" value="1"/>
</dbReference>
<dbReference type="AlphaFoldDB" id="A0A644VDC1"/>
<dbReference type="PROSITE" id="PS00211">
    <property type="entry name" value="ABC_TRANSPORTER_1"/>
    <property type="match status" value="1"/>
</dbReference>
<dbReference type="EMBL" id="VSSQ01000278">
    <property type="protein sequence ID" value="MPL89374.1"/>
    <property type="molecule type" value="Genomic_DNA"/>
</dbReference>
<keyword evidence="7 8" id="KW-0472">Membrane</keyword>
<dbReference type="PANTHER" id="PTHR43394">
    <property type="entry name" value="ATP-DEPENDENT PERMEASE MDL1, MITOCHONDRIAL"/>
    <property type="match status" value="1"/>
</dbReference>
<dbReference type="InterPro" id="IPR003593">
    <property type="entry name" value="AAA+_ATPase"/>
</dbReference>
<keyword evidence="4 12" id="KW-0378">Hydrolase</keyword>
<feature type="domain" description="ABC transmembrane type-1" evidence="10">
    <location>
        <begin position="179"/>
        <end position="458"/>
    </location>
</feature>
<dbReference type="Gene3D" id="3.40.50.300">
    <property type="entry name" value="P-loop containing nucleotide triphosphate hydrolases"/>
    <property type="match status" value="1"/>
</dbReference>
<evidence type="ECO:0000256" key="7">
    <source>
        <dbReference type="ARBA" id="ARBA00023136"/>
    </source>
</evidence>
<reference evidence="12" key="1">
    <citation type="submission" date="2019-08" db="EMBL/GenBank/DDBJ databases">
        <authorList>
            <person name="Kucharzyk K."/>
            <person name="Murdoch R.W."/>
            <person name="Higgins S."/>
            <person name="Loffler F."/>
        </authorList>
    </citation>
    <scope>NUCLEOTIDE SEQUENCE</scope>
</reference>
<dbReference type="GO" id="GO:0016887">
    <property type="term" value="F:ATP hydrolysis activity"/>
    <property type="evidence" value="ECO:0007669"/>
    <property type="project" value="InterPro"/>
</dbReference>
<evidence type="ECO:0000256" key="2">
    <source>
        <dbReference type="ARBA" id="ARBA00022692"/>
    </source>
</evidence>
<feature type="domain" description="ABC transporter" evidence="9">
    <location>
        <begin position="492"/>
        <end position="729"/>
    </location>
</feature>
<dbReference type="SUPFAM" id="SSF52540">
    <property type="entry name" value="P-loop containing nucleoside triphosphate hydrolases"/>
    <property type="match status" value="1"/>
</dbReference>
<dbReference type="PROSITE" id="PS50929">
    <property type="entry name" value="ABC_TM1F"/>
    <property type="match status" value="1"/>
</dbReference>
<evidence type="ECO:0000256" key="5">
    <source>
        <dbReference type="ARBA" id="ARBA00022840"/>
    </source>
</evidence>
<gene>
    <name evidence="12" type="primary">lagD_4</name>
    <name evidence="12" type="ORF">SDC9_35408</name>
</gene>
<keyword evidence="2 8" id="KW-0812">Transmembrane</keyword>
<organism evidence="12">
    <name type="scientific">bioreactor metagenome</name>
    <dbReference type="NCBI Taxonomy" id="1076179"/>
    <lineage>
        <taxon>unclassified sequences</taxon>
        <taxon>metagenomes</taxon>
        <taxon>ecological metagenomes</taxon>
    </lineage>
</organism>
<dbReference type="InterPro" id="IPR027417">
    <property type="entry name" value="P-loop_NTPase"/>
</dbReference>
<feature type="domain" description="Peptidase C39" evidence="11">
    <location>
        <begin position="9"/>
        <end position="133"/>
    </location>
</feature>
<protein>
    <submittedName>
        <fullName evidence="12">Lactococcin-G-processing and transport ATP-binding protein LagD</fullName>
        <ecNumber evidence="12">3.4.22.-</ecNumber>
    </submittedName>
</protein>
<comment type="subcellular location">
    <subcellularLocation>
        <location evidence="1">Membrane</location>
        <topology evidence="1">Multi-pass membrane protein</topology>
    </subcellularLocation>
</comment>
<feature type="transmembrane region" description="Helical" evidence="8">
    <location>
        <begin position="315"/>
        <end position="334"/>
    </location>
</feature>
<feature type="transmembrane region" description="Helical" evidence="8">
    <location>
        <begin position="213"/>
        <end position="233"/>
    </location>
</feature>
<evidence type="ECO:0000256" key="6">
    <source>
        <dbReference type="ARBA" id="ARBA00022989"/>
    </source>
</evidence>
<dbReference type="Gene3D" id="3.90.70.10">
    <property type="entry name" value="Cysteine proteinases"/>
    <property type="match status" value="1"/>
</dbReference>